<evidence type="ECO:0000256" key="1">
    <source>
        <dbReference type="ARBA" id="ARBA00006088"/>
    </source>
</evidence>
<dbReference type="InterPro" id="IPR025987">
    <property type="entry name" value="GW_dom"/>
</dbReference>
<protein>
    <submittedName>
        <fullName evidence="6">GW dipeptide domain-containing protein</fullName>
    </submittedName>
</protein>
<comment type="similarity">
    <text evidence="1">In the N-terminal section; belongs to the N-acetylmuramoyl-L-alanine amidase 2 family.</text>
</comment>
<accession>A0ABT8N1I2</accession>
<feature type="chain" id="PRO_5046470105" evidence="4">
    <location>
        <begin position="25"/>
        <end position="924"/>
    </location>
</feature>
<dbReference type="Proteomes" id="UP001172055">
    <property type="component" value="Unassembled WGS sequence"/>
</dbReference>
<dbReference type="InterPro" id="IPR036505">
    <property type="entry name" value="Amidase/PGRP_sf"/>
</dbReference>
<evidence type="ECO:0000259" key="5">
    <source>
        <dbReference type="PROSITE" id="PS51780"/>
    </source>
</evidence>
<keyword evidence="3" id="KW-0677">Repeat</keyword>
<dbReference type="CDD" id="cd06583">
    <property type="entry name" value="PGRP"/>
    <property type="match status" value="1"/>
</dbReference>
<evidence type="ECO:0000313" key="6">
    <source>
        <dbReference type="EMBL" id="MDN7241736.1"/>
    </source>
</evidence>
<dbReference type="InterPro" id="IPR038200">
    <property type="entry name" value="GW_dom_sf"/>
</dbReference>
<evidence type="ECO:0000313" key="7">
    <source>
        <dbReference type="Proteomes" id="UP001172055"/>
    </source>
</evidence>
<keyword evidence="7" id="KW-1185">Reference proteome</keyword>
<evidence type="ECO:0000256" key="3">
    <source>
        <dbReference type="ARBA" id="ARBA00022737"/>
    </source>
</evidence>
<dbReference type="Gene3D" id="3.40.80.10">
    <property type="entry name" value="Peptidoglycan recognition protein-like"/>
    <property type="match status" value="1"/>
</dbReference>
<feature type="domain" description="GW" evidence="5">
    <location>
        <begin position="615"/>
        <end position="694"/>
    </location>
</feature>
<dbReference type="EMBL" id="JAUJWV010000001">
    <property type="protein sequence ID" value="MDN7241736.1"/>
    <property type="molecule type" value="Genomic_DNA"/>
</dbReference>
<dbReference type="Gene3D" id="2.30.30.170">
    <property type="match status" value="8"/>
</dbReference>
<organism evidence="6 7">
    <name type="scientific">Planococcus shixiaomingii</name>
    <dbReference type="NCBI Taxonomy" id="3058393"/>
    <lineage>
        <taxon>Bacteria</taxon>
        <taxon>Bacillati</taxon>
        <taxon>Bacillota</taxon>
        <taxon>Bacilli</taxon>
        <taxon>Bacillales</taxon>
        <taxon>Caryophanaceae</taxon>
        <taxon>Planococcus</taxon>
    </lineage>
</organism>
<dbReference type="Pfam" id="PF13457">
    <property type="entry name" value="GW"/>
    <property type="match status" value="6"/>
</dbReference>
<evidence type="ECO:0000256" key="4">
    <source>
        <dbReference type="SAM" id="SignalP"/>
    </source>
</evidence>
<dbReference type="PROSITE" id="PS51780">
    <property type="entry name" value="GW"/>
    <property type="match status" value="3"/>
</dbReference>
<comment type="caution">
    <text evidence="6">The sequence shown here is derived from an EMBL/GenBank/DDBJ whole genome shotgun (WGS) entry which is preliminary data.</text>
</comment>
<evidence type="ECO:0000256" key="2">
    <source>
        <dbReference type="ARBA" id="ARBA00022729"/>
    </source>
</evidence>
<sequence>MKKLIILMALFLLFSSLFPASFLAADTVKDTTQVGTVKSDEYNEFGIKKGTMVHGEDISKLSEEELQYIPEGWRDGVIEDVHGHAEGEHEEAPAGAVSRASVYPNVNDYIATKKFTTAKTEYDYKSVFPKMSYRYGKVEGVVAHETANDSSTITGEISYMTRNYQNAFVHAFVDHQRIIEIHPTNYSVWGAGRYGNQRFAQVELVRVHTFDNFARSIDNYAAYVASILYKNKLGVSSAEATGSGTLWSHAAISKFLGGTNHSDPHGYFAKYGYNWTQFTQLVTAKYKNLSGTSTPVTSVSAPKEIATSKMGHLKSATAKVYPKLTSTASTVAGDAKMGTAFYIKKEATMDGIKYYSISTQPTTGVVGWVKATDINVQTHSTVDQTAKTFYIKGTGSAFKKPWGGTADYFFKSLVASANAEFKVNLTEKVGSTIWYRGVANERTIWIEEKNVYAINTAATSKLGHIKASSVLLYQDLSKLATSTTAGTAKISSVYYIKKQAVVNGVTYYLLSTQPSSTAGLIGWAKATDITAQTHASVDKTAKTFYIKGTGSAYTRAWGGTGNLLFSNLSSHKDKEFKVNLTEKVGTTIWYRGTLNGQTAWIDSKEVATAPSTLIKQTATSKLGHIKNSTVQIYSDISNLSKSFAAGTTYTNAVYFIKKEAVANGVTYYLLSNAPSSTTGLVGWVKAADTTVQTHVTVDKQAKTFYIKGTGSAYTKAWGGSKNYYFQSLAASIDREFKVSLTEKVGNTTWYYGTVNGKNVWIEAKHVSAVKKTPISRLGHIKSSSVRIHPDIDARASFKTAGTIYTSAVYYIKKEAVVDGQKYYLLSKEPNTTTSAVGWVKSSDMTSYAHVSIDKEAKTFYVTGTGSSYSKAWGGSKDQIIKNLSAYKNKEFKVNATEKVGTSLWYRGVLDGKTMWIRYSSLKSK</sequence>
<dbReference type="SUPFAM" id="SSF82057">
    <property type="entry name" value="Prokaryotic SH3-related domain"/>
    <property type="match status" value="1"/>
</dbReference>
<gene>
    <name evidence="6" type="ORF">QWY14_08015</name>
</gene>
<reference evidence="6 7" key="1">
    <citation type="submission" date="2023-06" db="EMBL/GenBank/DDBJ databases">
        <title>Novel species in genus Planococcus.</title>
        <authorList>
            <person name="Ning S."/>
        </authorList>
    </citation>
    <scope>NUCLEOTIDE SEQUENCE [LARGE SCALE GENOMIC DNA]</scope>
    <source>
        <strain evidence="6 7">N028</strain>
    </source>
</reference>
<proteinExistence type="inferred from homology"/>
<dbReference type="InterPro" id="IPR002502">
    <property type="entry name" value="Amidase_domain"/>
</dbReference>
<dbReference type="Pfam" id="PF01510">
    <property type="entry name" value="Amidase_2"/>
    <property type="match status" value="1"/>
</dbReference>
<dbReference type="SUPFAM" id="SSF55846">
    <property type="entry name" value="N-acetylmuramoyl-L-alanine amidase-like"/>
    <property type="match status" value="1"/>
</dbReference>
<name>A0ABT8N1I2_9BACL</name>
<feature type="domain" description="GW" evidence="5">
    <location>
        <begin position="851"/>
        <end position="924"/>
    </location>
</feature>
<dbReference type="RefSeq" id="WP_301723353.1">
    <property type="nucleotide sequence ID" value="NZ_JAUJWV010000001.1"/>
</dbReference>
<feature type="domain" description="GW" evidence="5">
    <location>
        <begin position="536"/>
        <end position="611"/>
    </location>
</feature>
<feature type="signal peptide" evidence="4">
    <location>
        <begin position="1"/>
        <end position="24"/>
    </location>
</feature>
<dbReference type="SMART" id="SM00644">
    <property type="entry name" value="Ami_2"/>
    <property type="match status" value="1"/>
</dbReference>
<keyword evidence="2 4" id="KW-0732">Signal</keyword>